<dbReference type="Proteomes" id="UP000599312">
    <property type="component" value="Unassembled WGS sequence"/>
</dbReference>
<keyword evidence="2" id="KW-1185">Reference proteome</keyword>
<dbReference type="EMBL" id="JADQDO010000005">
    <property type="protein sequence ID" value="MBF9233961.1"/>
    <property type="molecule type" value="Genomic_DNA"/>
</dbReference>
<evidence type="ECO:0000313" key="1">
    <source>
        <dbReference type="EMBL" id="MBF9233961.1"/>
    </source>
</evidence>
<organism evidence="1 2">
    <name type="scientific">Microvirga alba</name>
    <dbReference type="NCBI Taxonomy" id="2791025"/>
    <lineage>
        <taxon>Bacteria</taxon>
        <taxon>Pseudomonadati</taxon>
        <taxon>Pseudomonadota</taxon>
        <taxon>Alphaproteobacteria</taxon>
        <taxon>Hyphomicrobiales</taxon>
        <taxon>Methylobacteriaceae</taxon>
        <taxon>Microvirga</taxon>
    </lineage>
</organism>
<gene>
    <name evidence="1" type="ORF">I2H38_11285</name>
</gene>
<accession>A0A931FSR7</accession>
<dbReference type="RefSeq" id="WP_196271968.1">
    <property type="nucleotide sequence ID" value="NZ_JADQDO010000005.1"/>
</dbReference>
<name>A0A931FSR7_9HYPH</name>
<sequence length="109" mass="11596">MADVKHTPSPAPLTYKVRGDGSIFLTAGDPVKGAHRAFDIYCDERDAEFITRACNAHCGMLEAAKKALNFIENTESELGEKLSSGAALRAAITKAEARAMIEAAKGGEK</sequence>
<evidence type="ECO:0000313" key="2">
    <source>
        <dbReference type="Proteomes" id="UP000599312"/>
    </source>
</evidence>
<proteinExistence type="predicted"/>
<reference evidence="1" key="1">
    <citation type="submission" date="2020-11" db="EMBL/GenBank/DDBJ databases">
        <authorList>
            <person name="Kim M.K."/>
        </authorList>
    </citation>
    <scope>NUCLEOTIDE SEQUENCE</scope>
    <source>
        <strain evidence="1">BT350</strain>
    </source>
</reference>
<dbReference type="AlphaFoldDB" id="A0A931FSR7"/>
<protein>
    <submittedName>
        <fullName evidence="1">Uncharacterized protein</fullName>
    </submittedName>
</protein>
<comment type="caution">
    <text evidence="1">The sequence shown here is derived from an EMBL/GenBank/DDBJ whole genome shotgun (WGS) entry which is preliminary data.</text>
</comment>